<dbReference type="CDD" id="cd06261">
    <property type="entry name" value="TM_PBP2"/>
    <property type="match status" value="1"/>
</dbReference>
<evidence type="ECO:0000256" key="6">
    <source>
        <dbReference type="ARBA" id="ARBA00023136"/>
    </source>
</evidence>
<accession>A0A178M9R0</accession>
<evidence type="ECO:0000256" key="5">
    <source>
        <dbReference type="ARBA" id="ARBA00022989"/>
    </source>
</evidence>
<evidence type="ECO:0000256" key="4">
    <source>
        <dbReference type="ARBA" id="ARBA00022692"/>
    </source>
</evidence>
<dbReference type="GO" id="GO:0005886">
    <property type="term" value="C:plasma membrane"/>
    <property type="evidence" value="ECO:0007669"/>
    <property type="project" value="UniProtKB-SubCell"/>
</dbReference>
<evidence type="ECO:0000313" key="9">
    <source>
        <dbReference type="EMBL" id="OAN45500.1"/>
    </source>
</evidence>
<dbReference type="SUPFAM" id="SSF161098">
    <property type="entry name" value="MetI-like"/>
    <property type="match status" value="1"/>
</dbReference>
<comment type="subcellular location">
    <subcellularLocation>
        <location evidence="1 7">Cell membrane</location>
        <topology evidence="1 7">Multi-pass membrane protein</topology>
    </subcellularLocation>
</comment>
<protein>
    <submittedName>
        <fullName evidence="9">Sugar ABC transporter permease</fullName>
    </submittedName>
</protein>
<reference evidence="9 10" key="1">
    <citation type="submission" date="2016-04" db="EMBL/GenBank/DDBJ databases">
        <title>Chloroflexus islandicus sp. nov., a thermophilic filamentous anoxygenic phototrophic bacterium from geyser Strokkur (Iceland).</title>
        <authorList>
            <person name="Gaisin V.A."/>
            <person name="Kalashnikov A.M."/>
            <person name="Sukhacheva M.V."/>
            <person name="Grouzdev D.S."/>
            <person name="Ivanov T.M."/>
            <person name="Kuznetsov B."/>
            <person name="Gorlenko V.M."/>
        </authorList>
    </citation>
    <scope>NUCLEOTIDE SEQUENCE [LARGE SCALE GENOMIC DNA]</scope>
    <source>
        <strain evidence="10">isl-2</strain>
    </source>
</reference>
<dbReference type="GO" id="GO:0055085">
    <property type="term" value="P:transmembrane transport"/>
    <property type="evidence" value="ECO:0007669"/>
    <property type="project" value="InterPro"/>
</dbReference>
<feature type="transmembrane region" description="Helical" evidence="7">
    <location>
        <begin position="153"/>
        <end position="170"/>
    </location>
</feature>
<name>A0A178M9R0_9CHLR</name>
<dbReference type="RefSeq" id="WP_066787581.1">
    <property type="nucleotide sequence ID" value="NZ_LWQS01000054.1"/>
</dbReference>
<dbReference type="Pfam" id="PF00528">
    <property type="entry name" value="BPD_transp_1"/>
    <property type="match status" value="1"/>
</dbReference>
<organism evidence="9 10">
    <name type="scientific">Chloroflexus islandicus</name>
    <dbReference type="NCBI Taxonomy" id="1707952"/>
    <lineage>
        <taxon>Bacteria</taxon>
        <taxon>Bacillati</taxon>
        <taxon>Chloroflexota</taxon>
        <taxon>Chloroflexia</taxon>
        <taxon>Chloroflexales</taxon>
        <taxon>Chloroflexineae</taxon>
        <taxon>Chloroflexaceae</taxon>
        <taxon>Chloroflexus</taxon>
    </lineage>
</organism>
<evidence type="ECO:0000256" key="1">
    <source>
        <dbReference type="ARBA" id="ARBA00004651"/>
    </source>
</evidence>
<dbReference type="PROSITE" id="PS50928">
    <property type="entry name" value="ABC_TM1"/>
    <property type="match status" value="1"/>
</dbReference>
<evidence type="ECO:0000256" key="2">
    <source>
        <dbReference type="ARBA" id="ARBA00022448"/>
    </source>
</evidence>
<keyword evidence="5 7" id="KW-1133">Transmembrane helix</keyword>
<evidence type="ECO:0000256" key="3">
    <source>
        <dbReference type="ARBA" id="ARBA00022475"/>
    </source>
</evidence>
<feature type="domain" description="ABC transmembrane type-1" evidence="8">
    <location>
        <begin position="84"/>
        <end position="274"/>
    </location>
</feature>
<keyword evidence="3" id="KW-1003">Cell membrane</keyword>
<dbReference type="Gene3D" id="1.10.3720.10">
    <property type="entry name" value="MetI-like"/>
    <property type="match status" value="1"/>
</dbReference>
<keyword evidence="10" id="KW-1185">Reference proteome</keyword>
<sequence length="288" mass="31858">MVTAVKPRADAKRAPKALGSAIGWYMVLGIASIITVFPFFWLVTTALKGPGDAVFSLPPQWLPNEPTLNNFARVWQQIAVWRFFLNSLFVALCTVVLNITVSALAAYPLAKMHFPGRELIFYSLLATLIVPLELTYVPGYILAVQVFRYDDTLWSLIFPNVFSAFNIFLLRQAYQAVPNDLIDAARIDGAGELRIWAQIVVPTVRPSLVTAAVFTAVTSWNALLWPSLMLRTREIYTLPVGLNTLRGMFSADFRLIAAGTIIAIIPILIAFVFAQRYFVSGLSGAVKG</sequence>
<keyword evidence="6 7" id="KW-0472">Membrane</keyword>
<evidence type="ECO:0000259" key="8">
    <source>
        <dbReference type="PROSITE" id="PS50928"/>
    </source>
</evidence>
<dbReference type="Proteomes" id="UP000078287">
    <property type="component" value="Unassembled WGS sequence"/>
</dbReference>
<keyword evidence="2 7" id="KW-0813">Transport</keyword>
<feature type="transmembrane region" description="Helical" evidence="7">
    <location>
        <begin position="21"/>
        <end position="43"/>
    </location>
</feature>
<dbReference type="OrthoDB" id="9787837at2"/>
<dbReference type="PANTHER" id="PTHR43744:SF3">
    <property type="entry name" value="LACTOSE TRANSPORT SYSTEM PERMEASE PROTEIN LACG"/>
    <property type="match status" value="1"/>
</dbReference>
<evidence type="ECO:0000313" key="10">
    <source>
        <dbReference type="Proteomes" id="UP000078287"/>
    </source>
</evidence>
<dbReference type="PANTHER" id="PTHR43744">
    <property type="entry name" value="ABC TRANSPORTER PERMEASE PROTEIN MG189-RELATED-RELATED"/>
    <property type="match status" value="1"/>
</dbReference>
<dbReference type="AlphaFoldDB" id="A0A178M9R0"/>
<dbReference type="STRING" id="1707952.A6A03_14615"/>
<dbReference type="InterPro" id="IPR035906">
    <property type="entry name" value="MetI-like_sf"/>
</dbReference>
<feature type="transmembrane region" description="Helical" evidence="7">
    <location>
        <begin position="255"/>
        <end position="274"/>
    </location>
</feature>
<gene>
    <name evidence="9" type="ORF">A6A03_14615</name>
</gene>
<proteinExistence type="inferred from homology"/>
<dbReference type="EMBL" id="LWQS01000054">
    <property type="protein sequence ID" value="OAN45500.1"/>
    <property type="molecule type" value="Genomic_DNA"/>
</dbReference>
<comment type="caution">
    <text evidence="9">The sequence shown here is derived from an EMBL/GenBank/DDBJ whole genome shotgun (WGS) entry which is preliminary data.</text>
</comment>
<feature type="transmembrane region" description="Helical" evidence="7">
    <location>
        <begin position="83"/>
        <end position="107"/>
    </location>
</feature>
<evidence type="ECO:0000256" key="7">
    <source>
        <dbReference type="RuleBase" id="RU363032"/>
    </source>
</evidence>
<feature type="transmembrane region" description="Helical" evidence="7">
    <location>
        <begin position="119"/>
        <end position="141"/>
    </location>
</feature>
<comment type="similarity">
    <text evidence="7">Belongs to the binding-protein-dependent transport system permease family.</text>
</comment>
<dbReference type="InterPro" id="IPR000515">
    <property type="entry name" value="MetI-like"/>
</dbReference>
<keyword evidence="4 7" id="KW-0812">Transmembrane</keyword>